<comment type="caution">
    <text evidence="1">The sequence shown here is derived from an EMBL/GenBank/DDBJ whole genome shotgun (WGS) entry which is preliminary data.</text>
</comment>
<sequence length="33" mass="3439">LAGDCSGFGMDLMMVVRCRGVRAGVGDDGWCFG</sequence>
<gene>
    <name evidence="1" type="ORF">Tci_892438</name>
</gene>
<name>A0A699UG44_TANCI</name>
<proteinExistence type="predicted"/>
<feature type="non-terminal residue" evidence="1">
    <location>
        <position position="1"/>
    </location>
</feature>
<evidence type="ECO:0000313" key="1">
    <source>
        <dbReference type="EMBL" id="GFD20469.1"/>
    </source>
</evidence>
<accession>A0A699UG44</accession>
<organism evidence="1">
    <name type="scientific">Tanacetum cinerariifolium</name>
    <name type="common">Dalmatian daisy</name>
    <name type="synonym">Chrysanthemum cinerariifolium</name>
    <dbReference type="NCBI Taxonomy" id="118510"/>
    <lineage>
        <taxon>Eukaryota</taxon>
        <taxon>Viridiplantae</taxon>
        <taxon>Streptophyta</taxon>
        <taxon>Embryophyta</taxon>
        <taxon>Tracheophyta</taxon>
        <taxon>Spermatophyta</taxon>
        <taxon>Magnoliopsida</taxon>
        <taxon>eudicotyledons</taxon>
        <taxon>Gunneridae</taxon>
        <taxon>Pentapetalae</taxon>
        <taxon>asterids</taxon>
        <taxon>campanulids</taxon>
        <taxon>Asterales</taxon>
        <taxon>Asteraceae</taxon>
        <taxon>Asteroideae</taxon>
        <taxon>Anthemideae</taxon>
        <taxon>Anthemidinae</taxon>
        <taxon>Tanacetum</taxon>
    </lineage>
</organism>
<protein>
    <submittedName>
        <fullName evidence="1">Uncharacterized protein</fullName>
    </submittedName>
</protein>
<dbReference type="AlphaFoldDB" id="A0A699UG44"/>
<dbReference type="EMBL" id="BKCJ011322363">
    <property type="protein sequence ID" value="GFD20469.1"/>
    <property type="molecule type" value="Genomic_DNA"/>
</dbReference>
<reference evidence="1" key="1">
    <citation type="journal article" date="2019" name="Sci. Rep.">
        <title>Draft genome of Tanacetum cinerariifolium, the natural source of mosquito coil.</title>
        <authorList>
            <person name="Yamashiro T."/>
            <person name="Shiraishi A."/>
            <person name="Satake H."/>
            <person name="Nakayama K."/>
        </authorList>
    </citation>
    <scope>NUCLEOTIDE SEQUENCE</scope>
</reference>